<evidence type="ECO:0000313" key="3">
    <source>
        <dbReference type="EMBL" id="KAH6830883.1"/>
    </source>
</evidence>
<feature type="transmembrane region" description="Helical" evidence="2">
    <location>
        <begin position="140"/>
        <end position="158"/>
    </location>
</feature>
<dbReference type="PANTHER" id="PTHR35719:SF5">
    <property type="entry name" value="T6K12.7 PROTEIN"/>
    <property type="match status" value="1"/>
</dbReference>
<proteinExistence type="predicted"/>
<feature type="region of interest" description="Disordered" evidence="1">
    <location>
        <begin position="241"/>
        <end position="264"/>
    </location>
</feature>
<feature type="compositionally biased region" description="Basic and acidic residues" evidence="1">
    <location>
        <begin position="214"/>
        <end position="225"/>
    </location>
</feature>
<comment type="caution">
    <text evidence="3">The sequence shown here is derived from an EMBL/GenBank/DDBJ whole genome shotgun (WGS) entry which is preliminary data.</text>
</comment>
<dbReference type="PANTHER" id="PTHR35719">
    <property type="entry name" value="OS01G0680600 PROTEIN"/>
    <property type="match status" value="1"/>
</dbReference>
<keyword evidence="2" id="KW-0812">Transmembrane</keyword>
<accession>A0AAD4JD00</accession>
<feature type="region of interest" description="Disordered" evidence="1">
    <location>
        <begin position="188"/>
        <end position="225"/>
    </location>
</feature>
<organism evidence="3 4">
    <name type="scientific">Perilla frutescens var. hirtella</name>
    <name type="common">Perilla citriodora</name>
    <name type="synonym">Perilla setoyensis</name>
    <dbReference type="NCBI Taxonomy" id="608512"/>
    <lineage>
        <taxon>Eukaryota</taxon>
        <taxon>Viridiplantae</taxon>
        <taxon>Streptophyta</taxon>
        <taxon>Embryophyta</taxon>
        <taxon>Tracheophyta</taxon>
        <taxon>Spermatophyta</taxon>
        <taxon>Magnoliopsida</taxon>
        <taxon>eudicotyledons</taxon>
        <taxon>Gunneridae</taxon>
        <taxon>Pentapetalae</taxon>
        <taxon>asterids</taxon>
        <taxon>lamiids</taxon>
        <taxon>Lamiales</taxon>
        <taxon>Lamiaceae</taxon>
        <taxon>Nepetoideae</taxon>
        <taxon>Elsholtzieae</taxon>
        <taxon>Perilla</taxon>
    </lineage>
</organism>
<keyword evidence="4" id="KW-1185">Reference proteome</keyword>
<reference evidence="3 4" key="1">
    <citation type="journal article" date="2021" name="Nat. Commun.">
        <title>Incipient diploidization of the medicinal plant Perilla within 10,000 years.</title>
        <authorList>
            <person name="Zhang Y."/>
            <person name="Shen Q."/>
            <person name="Leng L."/>
            <person name="Zhang D."/>
            <person name="Chen S."/>
            <person name="Shi Y."/>
            <person name="Ning Z."/>
            <person name="Chen S."/>
        </authorList>
    </citation>
    <scope>NUCLEOTIDE SEQUENCE [LARGE SCALE GENOMIC DNA]</scope>
    <source>
        <strain evidence="4">cv. PC099</strain>
    </source>
</reference>
<name>A0AAD4JD00_PERFH</name>
<sequence>MASSLLIFVVSPCISSSCGIFDLLSHLTPIVYATSNVQKCIDHNYIVYTNYQMRRLRCFSGGRSGSSRWDWDGNAYPNQRSRFSDAYATDECDEDNEFRFRNAAKQRVWWSDDVDAEDGEEDDGFGILEASIGFKWVFKIFRAFGWMVPAVAISLLMGSGPNGIIMALALPLAQSAISLAADAMWGRADETPRSKSKRKKRPPFTGSPGRTRVKKEEETRTQMRKEAGSYKSWFEGNNVSAEKESRNRHQNFGGWDELDNPVRANKDPNVAHIKQEEERRADEPFKISRRTKGDTPLFMRLLIALFPFLGFWTKLF</sequence>
<dbReference type="AlphaFoldDB" id="A0AAD4JD00"/>
<evidence type="ECO:0000313" key="4">
    <source>
        <dbReference type="Proteomes" id="UP001190926"/>
    </source>
</evidence>
<dbReference type="Proteomes" id="UP001190926">
    <property type="component" value="Unassembled WGS sequence"/>
</dbReference>
<keyword evidence="2" id="KW-0472">Membrane</keyword>
<evidence type="ECO:0000256" key="2">
    <source>
        <dbReference type="SAM" id="Phobius"/>
    </source>
</evidence>
<feature type="transmembrane region" description="Helical" evidence="2">
    <location>
        <begin position="297"/>
        <end position="315"/>
    </location>
</feature>
<protein>
    <submittedName>
        <fullName evidence="3">Uncharacterized protein</fullName>
    </submittedName>
</protein>
<keyword evidence="2" id="KW-1133">Transmembrane helix</keyword>
<evidence type="ECO:0000256" key="1">
    <source>
        <dbReference type="SAM" id="MobiDB-lite"/>
    </source>
</evidence>
<dbReference type="EMBL" id="SDAM02000091">
    <property type="protein sequence ID" value="KAH6830883.1"/>
    <property type="molecule type" value="Genomic_DNA"/>
</dbReference>
<gene>
    <name evidence="3" type="ORF">C2S53_005807</name>
</gene>